<organism evidence="2 3">
    <name type="scientific">Methylorubrum extorquens (strain ATCC 14718 / DSM 1338 / JCM 2805 / NCIMB 9133 / AM1)</name>
    <name type="common">Methylobacterium extorquens</name>
    <dbReference type="NCBI Taxonomy" id="272630"/>
    <lineage>
        <taxon>Bacteria</taxon>
        <taxon>Pseudomonadati</taxon>
        <taxon>Pseudomonadota</taxon>
        <taxon>Alphaproteobacteria</taxon>
        <taxon>Hyphomicrobiales</taxon>
        <taxon>Methylobacteriaceae</taxon>
        <taxon>Methylorubrum</taxon>
    </lineage>
</organism>
<name>C5B3Y1_METEA</name>
<dbReference type="HOGENOM" id="CLU_1872982_0_0_5"/>
<dbReference type="AlphaFoldDB" id="C5B3Y1"/>
<reference evidence="2 3" key="1">
    <citation type="journal article" date="2009" name="PLoS ONE">
        <title>Methylobacterium genome sequences: a reference blueprint to investigate microbial metabolism of C1 compounds from natural and industrial sources.</title>
        <authorList>
            <person name="Vuilleumier S."/>
            <person name="Chistoserdova L."/>
            <person name="Lee M.-C."/>
            <person name="Bringel F."/>
            <person name="Lajus A."/>
            <person name="Zhou Y."/>
            <person name="Gourion B."/>
            <person name="Barbe V."/>
            <person name="Chang J."/>
            <person name="Cruveiller S."/>
            <person name="Dossat C."/>
            <person name="Gillett W."/>
            <person name="Gruffaz C."/>
            <person name="Haugen E."/>
            <person name="Hourcade E."/>
            <person name="Levy R."/>
            <person name="Mangenot S."/>
            <person name="Muller E."/>
            <person name="Nadalig T."/>
            <person name="Pagni M."/>
            <person name="Penny C."/>
            <person name="Peyraud R."/>
            <person name="Robinson D.G."/>
            <person name="Roche D."/>
            <person name="Rouy Z."/>
            <person name="Saenampechek C."/>
            <person name="Salvignol G."/>
            <person name="Vallenet D."/>
            <person name="Wu Z."/>
            <person name="Marx C.J."/>
            <person name="Vorholt J.A."/>
            <person name="Olson M.V."/>
            <person name="Kaul R."/>
            <person name="Weissenbach J."/>
            <person name="Medigue C."/>
            <person name="Lidstrom M.E."/>
        </authorList>
    </citation>
    <scope>NUCLEOTIDE SEQUENCE [LARGE SCALE GENOMIC DNA]</scope>
    <source>
        <strain evidence="3">ATCC 14718 / DSM 1338 / JCM 2805 / NCIMB 9133 / AM1</strain>
    </source>
</reference>
<gene>
    <name evidence="2" type="ordered locus">MexAM1_META2p0282</name>
</gene>
<geneLocation type="plasmid" evidence="2 3">
    <name>megaplasmid</name>
</geneLocation>
<evidence type="ECO:0000256" key="1">
    <source>
        <dbReference type="SAM" id="MobiDB-lite"/>
    </source>
</evidence>
<evidence type="ECO:0000313" key="2">
    <source>
        <dbReference type="EMBL" id="ACS43163.1"/>
    </source>
</evidence>
<keyword evidence="2" id="KW-0614">Plasmid</keyword>
<evidence type="ECO:0000313" key="3">
    <source>
        <dbReference type="Proteomes" id="UP000009081"/>
    </source>
</evidence>
<dbReference type="KEGG" id="mea:Mex_2p0282"/>
<keyword evidence="3" id="KW-1185">Reference proteome</keyword>
<proteinExistence type="predicted"/>
<dbReference type="EMBL" id="CP001511">
    <property type="protein sequence ID" value="ACS43163.1"/>
    <property type="molecule type" value="Genomic_DNA"/>
</dbReference>
<sequence>MRHAARRSRFDEADLYHGQVSNRTRPSLGPFEFAAGRRSITQREASRPGDGLLLRVACPRRPAQQDPAPVRRVACLEGEREKRRLSDAEHPRAAGQYRYSVCGSGYGWASRAAGKPQSLSARFPAGTVQEFSKKYE</sequence>
<accession>C5B3Y1</accession>
<protein>
    <submittedName>
        <fullName evidence="2">Uncharacterized protein</fullName>
    </submittedName>
</protein>
<dbReference type="Proteomes" id="UP000009081">
    <property type="component" value="Plasmid megaplasmid"/>
</dbReference>
<feature type="region of interest" description="Disordered" evidence="1">
    <location>
        <begin position="1"/>
        <end position="30"/>
    </location>
</feature>